<evidence type="ECO:0000313" key="2">
    <source>
        <dbReference type="EMBL" id="MDN7024420.1"/>
    </source>
</evidence>
<dbReference type="RefSeq" id="WP_301663523.1">
    <property type="nucleotide sequence ID" value="NZ_VCYH01000003.1"/>
</dbReference>
<reference evidence="2" key="1">
    <citation type="submission" date="2019-05" db="EMBL/GenBank/DDBJ databases">
        <title>Methanoculleus sp. FWC-SCC1, a methanogenic archaeon isolated from deep marine cold seep.</title>
        <authorList>
            <person name="Chen Y.-W."/>
            <person name="Chen S.-C."/>
            <person name="Teng N.-H."/>
            <person name="Lai M.-C."/>
        </authorList>
    </citation>
    <scope>NUCLEOTIDE SEQUENCE</scope>
    <source>
        <strain evidence="2">FWC-SCC1</strain>
    </source>
</reference>
<protein>
    <submittedName>
        <fullName evidence="2">Type IV pilin</fullName>
    </submittedName>
</protein>
<keyword evidence="1" id="KW-0812">Transmembrane</keyword>
<sequence length="177" mass="19762">MKPPEWNDRAVSQVHGVLILIAVAIILAAILLVILLGLIPNFEWPPVPPPPPPLIISAVFHESDVAPYPMNYDSRVVLYHNGTERYENDRLTARFFRNGAAITPCIIKTLHGASFIPTHHYGVQTMGGSGCREDYWNPGEKIAIDFTDRTFIPGDLVTVEIFDRDTGERLSRHSYAA</sequence>
<keyword evidence="1" id="KW-1133">Transmembrane helix</keyword>
<dbReference type="NCBIfam" id="TIGR02537">
    <property type="entry name" value="arch_flag_Nterm"/>
    <property type="match status" value="1"/>
</dbReference>
<dbReference type="Proteomes" id="UP001168338">
    <property type="component" value="Unassembled WGS sequence"/>
</dbReference>
<proteinExistence type="predicted"/>
<gene>
    <name evidence="2" type="ORF">FGU65_05880</name>
</gene>
<comment type="caution">
    <text evidence="2">The sequence shown here is derived from an EMBL/GenBank/DDBJ whole genome shotgun (WGS) entry which is preliminary data.</text>
</comment>
<name>A0ABT8M901_9EURY</name>
<dbReference type="InterPro" id="IPR013373">
    <property type="entry name" value="Flagellin/pilin_N_arc"/>
</dbReference>
<keyword evidence="3" id="KW-1185">Reference proteome</keyword>
<organism evidence="2 3">
    <name type="scientific">Methanoculleus frigidifontis</name>
    <dbReference type="NCBI Taxonomy" id="2584085"/>
    <lineage>
        <taxon>Archaea</taxon>
        <taxon>Methanobacteriati</taxon>
        <taxon>Methanobacteriota</taxon>
        <taxon>Stenosarchaea group</taxon>
        <taxon>Methanomicrobia</taxon>
        <taxon>Methanomicrobiales</taxon>
        <taxon>Methanomicrobiaceae</taxon>
        <taxon>Methanoculleus</taxon>
    </lineage>
</organism>
<evidence type="ECO:0000313" key="3">
    <source>
        <dbReference type="Proteomes" id="UP001168338"/>
    </source>
</evidence>
<accession>A0ABT8M901</accession>
<dbReference type="EMBL" id="VCYH01000003">
    <property type="protein sequence ID" value="MDN7024420.1"/>
    <property type="molecule type" value="Genomic_DNA"/>
</dbReference>
<feature type="transmembrane region" description="Helical" evidence="1">
    <location>
        <begin position="16"/>
        <end position="39"/>
    </location>
</feature>
<keyword evidence="1" id="KW-0472">Membrane</keyword>
<evidence type="ECO:0000256" key="1">
    <source>
        <dbReference type="SAM" id="Phobius"/>
    </source>
</evidence>